<keyword evidence="2" id="KW-1185">Reference proteome</keyword>
<dbReference type="RefSeq" id="WP_003615805.1">
    <property type="nucleotide sequence ID" value="NZ_ADVE02000001.1"/>
</dbReference>
<name>A0A2D2D467_METT3</name>
<protein>
    <submittedName>
        <fullName evidence="1">Uncharacterized protein</fullName>
    </submittedName>
</protein>
<sequence>MATYMSTCDARMVGKRALIGVTRVTSRGAVIRQMFGTIAAIDAQSVEIELEGADAGKTIRLPCEQGSLKDAGPGDYLLWETGEILSDPDFVGAWTLHEAA</sequence>
<dbReference type="AlphaFoldDB" id="A0A2D2D467"/>
<dbReference type="KEGG" id="mtw:CQW49_19485"/>
<reference evidence="2" key="1">
    <citation type="submission" date="2017-10" db="EMBL/GenBank/DDBJ databases">
        <title>Completed PacBio SMRT sequence of Methylosinus trichosporium OB3b reveals presence of a third large plasmid.</title>
        <authorList>
            <person name="Charles T.C."/>
            <person name="Lynch M.D.J."/>
            <person name="Heil J.R."/>
            <person name="Cheng J."/>
        </authorList>
    </citation>
    <scope>NUCLEOTIDE SEQUENCE [LARGE SCALE GENOMIC DNA]</scope>
    <source>
        <strain evidence="2">OB3b</strain>
    </source>
</reference>
<proteinExistence type="predicted"/>
<evidence type="ECO:0000313" key="1">
    <source>
        <dbReference type="EMBL" id="ATQ69821.1"/>
    </source>
</evidence>
<organism evidence="1 2">
    <name type="scientific">Methylosinus trichosporium (strain ATCC 35070 / NCIMB 11131 / UNIQEM 75 / OB3b)</name>
    <dbReference type="NCBI Taxonomy" id="595536"/>
    <lineage>
        <taxon>Bacteria</taxon>
        <taxon>Pseudomonadati</taxon>
        <taxon>Pseudomonadota</taxon>
        <taxon>Alphaproteobacteria</taxon>
        <taxon>Hyphomicrobiales</taxon>
        <taxon>Methylocystaceae</taxon>
        <taxon>Methylosinus</taxon>
    </lineage>
</organism>
<accession>A0A2D2D467</accession>
<dbReference type="EMBL" id="CP023737">
    <property type="protein sequence ID" value="ATQ69821.1"/>
    <property type="molecule type" value="Genomic_DNA"/>
</dbReference>
<evidence type="ECO:0000313" key="2">
    <source>
        <dbReference type="Proteomes" id="UP000230709"/>
    </source>
</evidence>
<dbReference type="STRING" id="595536.GCA_000178815_01294"/>
<gene>
    <name evidence="1" type="ORF">CQW49_19485</name>
</gene>
<dbReference type="Proteomes" id="UP000230709">
    <property type="component" value="Chromosome"/>
</dbReference>